<evidence type="ECO:0000256" key="1">
    <source>
        <dbReference type="SAM" id="Phobius"/>
    </source>
</evidence>
<organism evidence="2">
    <name type="scientific">Oryza meridionalis</name>
    <dbReference type="NCBI Taxonomy" id="40149"/>
    <lineage>
        <taxon>Eukaryota</taxon>
        <taxon>Viridiplantae</taxon>
        <taxon>Streptophyta</taxon>
        <taxon>Embryophyta</taxon>
        <taxon>Tracheophyta</taxon>
        <taxon>Spermatophyta</taxon>
        <taxon>Magnoliopsida</taxon>
        <taxon>Liliopsida</taxon>
        <taxon>Poales</taxon>
        <taxon>Poaceae</taxon>
        <taxon>BOP clade</taxon>
        <taxon>Oryzoideae</taxon>
        <taxon>Oryzeae</taxon>
        <taxon>Oryzinae</taxon>
        <taxon>Oryza</taxon>
    </lineage>
</organism>
<feature type="transmembrane region" description="Helical" evidence="1">
    <location>
        <begin position="52"/>
        <end position="71"/>
    </location>
</feature>
<dbReference type="AlphaFoldDB" id="A0A0E0E1C2"/>
<evidence type="ECO:0000313" key="2">
    <source>
        <dbReference type="EnsemblPlants" id="OMERI06G14620.1"/>
    </source>
</evidence>
<reference evidence="2" key="2">
    <citation type="submission" date="2018-05" db="EMBL/GenBank/DDBJ databases">
        <title>OmerRS3 (Oryza meridionalis Reference Sequence Version 3).</title>
        <authorList>
            <person name="Zhang J."/>
            <person name="Kudrna D."/>
            <person name="Lee S."/>
            <person name="Talag J."/>
            <person name="Welchert J."/>
            <person name="Wing R.A."/>
        </authorList>
    </citation>
    <scope>NUCLEOTIDE SEQUENCE [LARGE SCALE GENOMIC DNA]</scope>
    <source>
        <strain evidence="2">cv. OR44</strain>
    </source>
</reference>
<keyword evidence="1" id="KW-0472">Membrane</keyword>
<keyword evidence="3" id="KW-1185">Reference proteome</keyword>
<keyword evidence="1" id="KW-0812">Transmembrane</keyword>
<name>A0A0E0E1C2_9ORYZ</name>
<protein>
    <submittedName>
        <fullName evidence="2">Uncharacterized protein</fullName>
    </submittedName>
</protein>
<keyword evidence="1" id="KW-1133">Transmembrane helix</keyword>
<dbReference type="Gramene" id="OMERI06G14620.1">
    <property type="protein sequence ID" value="OMERI06G14620.1"/>
    <property type="gene ID" value="OMERI06G14620"/>
</dbReference>
<evidence type="ECO:0000313" key="3">
    <source>
        <dbReference type="Proteomes" id="UP000008021"/>
    </source>
</evidence>
<dbReference type="EnsemblPlants" id="OMERI06G14620.1">
    <property type="protein sequence ID" value="OMERI06G14620.1"/>
    <property type="gene ID" value="OMERI06G14620"/>
</dbReference>
<reference evidence="2" key="1">
    <citation type="submission" date="2015-04" db="UniProtKB">
        <authorList>
            <consortium name="EnsemblPlants"/>
        </authorList>
    </citation>
    <scope>IDENTIFICATION</scope>
</reference>
<dbReference type="HOGENOM" id="CLU_2076841_0_0_1"/>
<dbReference type="Proteomes" id="UP000008021">
    <property type="component" value="Chromosome 6"/>
</dbReference>
<accession>A0A0E0E1C2</accession>
<sequence>MQSLAAAGTINSPEVLETYQLVLYIRWSCDGFNGVPNHRLVRKAQLKMASRSLVLMFVLMVSLVIVSQGVLAARELAEKTKVDVDGMNVDLPEGRKGAVVVSGYGGGWSGSYGGGHYP</sequence>
<proteinExistence type="predicted"/>